<dbReference type="EMBL" id="KF901208">
    <property type="protein sequence ID" value="AIF22326.1"/>
    <property type="molecule type" value="Genomic_DNA"/>
</dbReference>
<accession>A0A075I127</accession>
<reference evidence="2" key="1">
    <citation type="journal article" date="2014" name="Genome Biol. Evol.">
        <title>Pangenome evidence for extensive interdomain horizontal transfer affecting lineage core and shell genes in uncultured planktonic thaumarchaeota and euryarchaeota.</title>
        <authorList>
            <person name="Deschamps P."/>
            <person name="Zivanovic Y."/>
            <person name="Moreira D."/>
            <person name="Rodriguez-Valera F."/>
            <person name="Lopez-Garcia P."/>
        </authorList>
    </citation>
    <scope>NUCLEOTIDE SEQUENCE</scope>
</reference>
<organism evidence="2">
    <name type="scientific">uncultured marine thaumarchaeote SAT1000_09_B07</name>
    <dbReference type="NCBI Taxonomy" id="1456367"/>
    <lineage>
        <taxon>Archaea</taxon>
        <taxon>Nitrososphaerota</taxon>
        <taxon>environmental samples</taxon>
    </lineage>
</organism>
<dbReference type="InterPro" id="IPR024571">
    <property type="entry name" value="ERAP1-like_C_dom"/>
</dbReference>
<name>A0A075I127_9ARCH</name>
<protein>
    <recommendedName>
        <fullName evidence="1">ERAP1-like C-terminal domain-containing protein</fullName>
    </recommendedName>
</protein>
<proteinExistence type="predicted"/>
<dbReference type="Pfam" id="PF11838">
    <property type="entry name" value="ERAP1_C"/>
    <property type="match status" value="1"/>
</dbReference>
<sequence length="56" mass="6524">MAMCNFKQKNLLLKTLNLALTPEVRSQNIRAPIMGVSANIYGKDILWPWIKNHWKN</sequence>
<evidence type="ECO:0000313" key="2">
    <source>
        <dbReference type="EMBL" id="AIF22326.1"/>
    </source>
</evidence>
<evidence type="ECO:0000259" key="1">
    <source>
        <dbReference type="Pfam" id="PF11838"/>
    </source>
</evidence>
<dbReference type="Gene3D" id="1.25.50.20">
    <property type="match status" value="1"/>
</dbReference>
<feature type="domain" description="ERAP1-like C-terminal" evidence="1">
    <location>
        <begin position="2"/>
        <end position="55"/>
    </location>
</feature>
<dbReference type="AlphaFoldDB" id="A0A075I127"/>